<dbReference type="Proteomes" id="UP000077266">
    <property type="component" value="Unassembled WGS sequence"/>
</dbReference>
<organism evidence="1 2">
    <name type="scientific">Exidia glandulosa HHB12029</name>
    <dbReference type="NCBI Taxonomy" id="1314781"/>
    <lineage>
        <taxon>Eukaryota</taxon>
        <taxon>Fungi</taxon>
        <taxon>Dikarya</taxon>
        <taxon>Basidiomycota</taxon>
        <taxon>Agaricomycotina</taxon>
        <taxon>Agaricomycetes</taxon>
        <taxon>Auriculariales</taxon>
        <taxon>Exidiaceae</taxon>
        <taxon>Exidia</taxon>
    </lineage>
</organism>
<dbReference type="EMBL" id="KV425945">
    <property type="protein sequence ID" value="KZV96262.1"/>
    <property type="molecule type" value="Genomic_DNA"/>
</dbReference>
<dbReference type="AlphaFoldDB" id="A0A165KFL6"/>
<sequence length="207" mass="22264">MRPHRPIIVAQGNVIVTALAPRRALGLGLSGVPDIDDPYFRIAFPFSTPAAGPVYEFVSSLNILRGDMLTTRDMFSWSPSGDGVHPRPRLVIPRAVDYRDTARECPPPLPKYRVVDLPDPAATPMPPVKEEMQCASTSAHAGLLAYHSDAAPTPPSTPSFTTASLTSTGHYVQSEYISGPQQGIGAPTAGAGWPSARQLLIDRRLQK</sequence>
<gene>
    <name evidence="1" type="ORF">EXIGLDRAFT_733619</name>
</gene>
<reference evidence="1 2" key="1">
    <citation type="journal article" date="2016" name="Mol. Biol. Evol.">
        <title>Comparative Genomics of Early-Diverging Mushroom-Forming Fungi Provides Insights into the Origins of Lignocellulose Decay Capabilities.</title>
        <authorList>
            <person name="Nagy L.G."/>
            <person name="Riley R."/>
            <person name="Tritt A."/>
            <person name="Adam C."/>
            <person name="Daum C."/>
            <person name="Floudas D."/>
            <person name="Sun H."/>
            <person name="Yadav J.S."/>
            <person name="Pangilinan J."/>
            <person name="Larsson K.H."/>
            <person name="Matsuura K."/>
            <person name="Barry K."/>
            <person name="Labutti K."/>
            <person name="Kuo R."/>
            <person name="Ohm R.A."/>
            <person name="Bhattacharya S.S."/>
            <person name="Shirouzu T."/>
            <person name="Yoshinaga Y."/>
            <person name="Martin F.M."/>
            <person name="Grigoriev I.V."/>
            <person name="Hibbett D.S."/>
        </authorList>
    </citation>
    <scope>NUCLEOTIDE SEQUENCE [LARGE SCALE GENOMIC DNA]</scope>
    <source>
        <strain evidence="1 2">HHB12029</strain>
    </source>
</reference>
<dbReference type="InParanoid" id="A0A165KFL6"/>
<keyword evidence="2" id="KW-1185">Reference proteome</keyword>
<proteinExistence type="predicted"/>
<evidence type="ECO:0000313" key="1">
    <source>
        <dbReference type="EMBL" id="KZV96262.1"/>
    </source>
</evidence>
<name>A0A165KFL6_EXIGL</name>
<evidence type="ECO:0000313" key="2">
    <source>
        <dbReference type="Proteomes" id="UP000077266"/>
    </source>
</evidence>
<protein>
    <submittedName>
        <fullName evidence="1">Uncharacterized protein</fullName>
    </submittedName>
</protein>
<accession>A0A165KFL6</accession>